<evidence type="ECO:0000256" key="3">
    <source>
        <dbReference type="ARBA" id="ARBA00022525"/>
    </source>
</evidence>
<sequence>MNTMRLPLCASILLAFGFIAPVLFLSTSARLINGGDQGQMMKMVRPVTIEVAGSSLPDCSHACVSCTPCRLGMVSLVCSSLEGSETCPMAHKCMCNNKSYPVP</sequence>
<keyword evidence="5" id="KW-1015">Disulfide bond</keyword>
<proteinExistence type="inferred from homology"/>
<keyword evidence="4" id="KW-0732">Signal</keyword>
<keyword evidence="8" id="KW-1185">Reference proteome</keyword>
<dbReference type="Pfam" id="PF17181">
    <property type="entry name" value="EPF"/>
    <property type="match status" value="1"/>
</dbReference>
<evidence type="ECO:0000256" key="6">
    <source>
        <dbReference type="RuleBase" id="RU367102"/>
    </source>
</evidence>
<dbReference type="Proteomes" id="UP001417504">
    <property type="component" value="Unassembled WGS sequence"/>
</dbReference>
<protein>
    <recommendedName>
        <fullName evidence="6">Epidermal patterning factor-like protein</fullName>
    </recommendedName>
</protein>
<dbReference type="EMBL" id="JBBNAE010000001">
    <property type="protein sequence ID" value="KAK9152658.1"/>
    <property type="molecule type" value="Genomic_DNA"/>
</dbReference>
<dbReference type="PANTHER" id="PTHR33109:SF41">
    <property type="entry name" value="PROTEIN EPIDERMAL PATTERNING FACTOR 1"/>
    <property type="match status" value="1"/>
</dbReference>
<evidence type="ECO:0000313" key="7">
    <source>
        <dbReference type="EMBL" id="KAK9152658.1"/>
    </source>
</evidence>
<dbReference type="PANTHER" id="PTHR33109">
    <property type="entry name" value="EPIDERMAL PATTERNING FACTOR-LIKE PROTEIN 4"/>
    <property type="match status" value="1"/>
</dbReference>
<organism evidence="7 8">
    <name type="scientific">Stephania japonica</name>
    <dbReference type="NCBI Taxonomy" id="461633"/>
    <lineage>
        <taxon>Eukaryota</taxon>
        <taxon>Viridiplantae</taxon>
        <taxon>Streptophyta</taxon>
        <taxon>Embryophyta</taxon>
        <taxon>Tracheophyta</taxon>
        <taxon>Spermatophyta</taxon>
        <taxon>Magnoliopsida</taxon>
        <taxon>Ranunculales</taxon>
        <taxon>Menispermaceae</taxon>
        <taxon>Menispermoideae</taxon>
        <taxon>Cissampelideae</taxon>
        <taxon>Stephania</taxon>
    </lineage>
</organism>
<comment type="function">
    <text evidence="6">Controls stomatal patterning.</text>
</comment>
<accession>A0AAP0KJ18</accession>
<gene>
    <name evidence="7" type="ORF">Sjap_000138</name>
</gene>
<dbReference type="GO" id="GO:0005576">
    <property type="term" value="C:extracellular region"/>
    <property type="evidence" value="ECO:0007669"/>
    <property type="project" value="UniProtKB-SubCell"/>
</dbReference>
<comment type="similarity">
    <text evidence="2 6">Belongs to the plant cysteine rich small secretory peptide family. Epidermal patterning factor subfamily.</text>
</comment>
<comment type="caution">
    <text evidence="7">The sequence shown here is derived from an EMBL/GenBank/DDBJ whole genome shotgun (WGS) entry which is preliminary data.</text>
</comment>
<dbReference type="InterPro" id="IPR039455">
    <property type="entry name" value="EPFL"/>
</dbReference>
<evidence type="ECO:0000256" key="1">
    <source>
        <dbReference type="ARBA" id="ARBA00004613"/>
    </source>
</evidence>
<keyword evidence="6" id="KW-0217">Developmental protein</keyword>
<evidence type="ECO:0000313" key="8">
    <source>
        <dbReference type="Proteomes" id="UP001417504"/>
    </source>
</evidence>
<name>A0AAP0KJ18_9MAGN</name>
<dbReference type="AlphaFoldDB" id="A0AAP0KJ18"/>
<comment type="subcellular location">
    <subcellularLocation>
        <location evidence="1 6">Secreted</location>
    </subcellularLocation>
</comment>
<evidence type="ECO:0000256" key="2">
    <source>
        <dbReference type="ARBA" id="ARBA00008127"/>
    </source>
</evidence>
<evidence type="ECO:0000256" key="4">
    <source>
        <dbReference type="ARBA" id="ARBA00022729"/>
    </source>
</evidence>
<dbReference type="GO" id="GO:0010052">
    <property type="term" value="P:guard cell differentiation"/>
    <property type="evidence" value="ECO:0007669"/>
    <property type="project" value="UniProtKB-UniRule"/>
</dbReference>
<keyword evidence="3 6" id="KW-0964">Secreted</keyword>
<reference evidence="7 8" key="1">
    <citation type="submission" date="2024-01" db="EMBL/GenBank/DDBJ databases">
        <title>Genome assemblies of Stephania.</title>
        <authorList>
            <person name="Yang L."/>
        </authorList>
    </citation>
    <scope>NUCLEOTIDE SEQUENCE [LARGE SCALE GENOMIC DNA]</scope>
    <source>
        <strain evidence="7">QJT</strain>
        <tissue evidence="7">Leaf</tissue>
    </source>
</reference>
<evidence type="ECO:0000256" key="5">
    <source>
        <dbReference type="ARBA" id="ARBA00023157"/>
    </source>
</evidence>